<reference evidence="3" key="1">
    <citation type="submission" date="2024-07" db="EMBL/GenBank/DDBJ databases">
        <title>Genome Analysis of a Potential Novel Vibrio Species Secreting pH- and Thermo-stable Alginate Lyase and its Application in Producing Alginate Oligosaccharides.</title>
        <authorList>
            <person name="Huang H."/>
            <person name="Bao K."/>
        </authorList>
    </citation>
    <scope>NUCLEOTIDE SEQUENCE</scope>
    <source>
        <strain evidence="3">HB236076</strain>
    </source>
</reference>
<dbReference type="Gene3D" id="3.40.1350.10">
    <property type="match status" value="1"/>
</dbReference>
<accession>A0AB39HBN3</accession>
<dbReference type="SUPFAM" id="SSF52980">
    <property type="entry name" value="Restriction endonuclease-like"/>
    <property type="match status" value="1"/>
</dbReference>
<dbReference type="KEGG" id="vih:AB0763_03400"/>
<organism evidence="3">
    <name type="scientific">Vibrio sp. HB236076</name>
    <dbReference type="NCBI Taxonomy" id="3232307"/>
    <lineage>
        <taxon>Bacteria</taxon>
        <taxon>Pseudomonadati</taxon>
        <taxon>Pseudomonadota</taxon>
        <taxon>Gammaproteobacteria</taxon>
        <taxon>Vibrionales</taxon>
        <taxon>Vibrionaceae</taxon>
        <taxon>Vibrio</taxon>
    </lineage>
</organism>
<dbReference type="InterPro" id="IPR011335">
    <property type="entry name" value="Restrct_endonuc-II-like"/>
</dbReference>
<dbReference type="RefSeq" id="WP_306101147.1">
    <property type="nucleotide sequence ID" value="NZ_CP162601.1"/>
</dbReference>
<gene>
    <name evidence="3" type="ORF">AB0763_03400</name>
</gene>
<dbReference type="InterPro" id="IPR011856">
    <property type="entry name" value="tRNA_endonuc-like_dom_sf"/>
</dbReference>
<sequence length="121" mass="13963">MTSQGRDIGHSYEGVARQYLERQGLRCLAQNFQCKMGEIDLICQQGDTVIFVEVKYRQHQQFGHAAEMVTASKAKKIIRCAHFWLTKQGLNVYHQAMRFDVVAIHQQGKHIDWITNAITQD</sequence>
<proteinExistence type="inferred from homology"/>
<dbReference type="HAMAP" id="MF_00048">
    <property type="entry name" value="UPF0102"/>
    <property type="match status" value="1"/>
</dbReference>
<dbReference type="Pfam" id="PF02021">
    <property type="entry name" value="UPF0102"/>
    <property type="match status" value="1"/>
</dbReference>
<dbReference type="PANTHER" id="PTHR34039">
    <property type="entry name" value="UPF0102 PROTEIN YRAN"/>
    <property type="match status" value="1"/>
</dbReference>
<dbReference type="EMBL" id="CP162601">
    <property type="protein sequence ID" value="XDK25706.1"/>
    <property type="molecule type" value="Genomic_DNA"/>
</dbReference>
<name>A0AB39HBN3_9VIBR</name>
<dbReference type="NCBIfam" id="TIGR00252">
    <property type="entry name" value="YraN family protein"/>
    <property type="match status" value="1"/>
</dbReference>
<evidence type="ECO:0000256" key="2">
    <source>
        <dbReference type="HAMAP-Rule" id="MF_00048"/>
    </source>
</evidence>
<dbReference type="CDD" id="cd20736">
    <property type="entry name" value="PoNe_Nuclease"/>
    <property type="match status" value="1"/>
</dbReference>
<dbReference type="InterPro" id="IPR003509">
    <property type="entry name" value="UPF0102_YraN-like"/>
</dbReference>
<dbReference type="GO" id="GO:0003676">
    <property type="term" value="F:nucleic acid binding"/>
    <property type="evidence" value="ECO:0007669"/>
    <property type="project" value="InterPro"/>
</dbReference>
<comment type="similarity">
    <text evidence="1 2">Belongs to the UPF0102 family.</text>
</comment>
<dbReference type="NCBIfam" id="NF009150">
    <property type="entry name" value="PRK12497.1-3"/>
    <property type="match status" value="1"/>
</dbReference>
<protein>
    <recommendedName>
        <fullName evidence="2">UPF0102 protein AB0763_03400</fullName>
    </recommendedName>
</protein>
<dbReference type="AlphaFoldDB" id="A0AB39HBN3"/>
<evidence type="ECO:0000313" key="3">
    <source>
        <dbReference type="EMBL" id="XDK25706.1"/>
    </source>
</evidence>
<evidence type="ECO:0000256" key="1">
    <source>
        <dbReference type="ARBA" id="ARBA00006738"/>
    </source>
</evidence>
<dbReference type="PANTHER" id="PTHR34039:SF1">
    <property type="entry name" value="UPF0102 PROTEIN YRAN"/>
    <property type="match status" value="1"/>
</dbReference>